<gene>
    <name evidence="8" type="ORF">ACD_78C00257G0003</name>
</gene>
<dbReference type="InterPro" id="IPR011706">
    <property type="entry name" value="Cu-oxidase_C"/>
</dbReference>
<evidence type="ECO:0000259" key="6">
    <source>
        <dbReference type="Pfam" id="PF07731"/>
    </source>
</evidence>
<dbReference type="PANTHER" id="PTHR11709:SF394">
    <property type="entry name" value="FI03373P-RELATED"/>
    <property type="match status" value="1"/>
</dbReference>
<comment type="caution">
    <text evidence="8">The sequence shown here is derived from an EMBL/GenBank/DDBJ whole genome shotgun (WGS) entry which is preliminary data.</text>
</comment>
<dbReference type="InterPro" id="IPR002355">
    <property type="entry name" value="Cu_oxidase_Cu_BS"/>
</dbReference>
<evidence type="ECO:0000256" key="3">
    <source>
        <dbReference type="ARBA" id="ARBA00023008"/>
    </source>
</evidence>
<dbReference type="SUPFAM" id="SSF49503">
    <property type="entry name" value="Cupredoxins"/>
    <property type="match status" value="3"/>
</dbReference>
<dbReference type="GO" id="GO:0016491">
    <property type="term" value="F:oxidoreductase activity"/>
    <property type="evidence" value="ECO:0007669"/>
    <property type="project" value="UniProtKB-KW"/>
</dbReference>
<dbReference type="Pfam" id="PF00394">
    <property type="entry name" value="Cu-oxidase"/>
    <property type="match status" value="1"/>
</dbReference>
<accession>K1XX70</accession>
<organism evidence="8">
    <name type="scientific">uncultured bacterium</name>
    <name type="common">gcode 4</name>
    <dbReference type="NCBI Taxonomy" id="1234023"/>
    <lineage>
        <taxon>Bacteria</taxon>
        <taxon>environmental samples</taxon>
    </lineage>
</organism>
<dbReference type="Pfam" id="PF07731">
    <property type="entry name" value="Cu-oxidase_2"/>
    <property type="match status" value="1"/>
</dbReference>
<dbReference type="Pfam" id="PF07732">
    <property type="entry name" value="Cu-oxidase_3"/>
    <property type="match status" value="1"/>
</dbReference>
<evidence type="ECO:0000256" key="1">
    <source>
        <dbReference type="ARBA" id="ARBA00022723"/>
    </source>
</evidence>
<feature type="signal peptide" evidence="4">
    <location>
        <begin position="1"/>
        <end position="23"/>
    </location>
</feature>
<feature type="domain" description="Plastocyanin-like" evidence="6">
    <location>
        <begin position="664"/>
        <end position="765"/>
    </location>
</feature>
<protein>
    <recommendedName>
        <fullName evidence="9">Multicopper oxidase</fullName>
    </recommendedName>
</protein>
<evidence type="ECO:0000259" key="5">
    <source>
        <dbReference type="Pfam" id="PF00394"/>
    </source>
</evidence>
<dbReference type="InterPro" id="IPR001117">
    <property type="entry name" value="Cu-oxidase_2nd"/>
</dbReference>
<evidence type="ECO:0000256" key="4">
    <source>
        <dbReference type="SAM" id="SignalP"/>
    </source>
</evidence>
<dbReference type="GO" id="GO:0005507">
    <property type="term" value="F:copper ion binding"/>
    <property type="evidence" value="ECO:0007669"/>
    <property type="project" value="InterPro"/>
</dbReference>
<sequence>MKTSTTVSVLLVWVITLSPLASAMGGMDMMSNGTMNTTDSMHTNMGSGTSIMTGTGNMMNTMHSASGSMMMSGSTMSGNMTDMKQMCNGKKMAEMLKGKFRSNLTDDEKNAVKKLIDSHVSDMKNMMDGADYSKMSALHDVFVTSIASYLNPSKKDAFIKSMDNMKSMMGNIHSTTSSGNTMMAMMNGNMMGNMMNTQGAHSAMMGKKLSLQETNLVQEKLKSIGNNQSRLDIILSKIDKLLSGNIKESVKQKLQEIKDLIAGNTLSSLPEAKPTSIIDLKNGDTYDITVSRVKKMIGGNEVVMLAYNGSVPGPTIRALKGSSIKVRLTNTLGDMDTTLHSHGVRLDNAFDGVPPEQGGETAVSKTSGNTVEYTIKFPDTGAFWYHPHIRDDIGQGMGLYGNYIISDTASGFTNPVNSEEYLILSDILINSGKTASFPKDVTDHAIMGRYGNTLLVNGTDTYSLDAKKGDVIRFYFTNAASARTFNLSIPGAKLKLVGSDMGKYAKETFVDSVLVAPAERYVVEAYFPTSGKYTLTHTTPDKSYALGSMNVSTTVSAKDNSTSFGTLKTNVDVTAEMARFESYYAKKADKNISFSLTMKGMGDMSGMMGGTGGMNGMMGGMMNGWMMMGGDLPKNGLEWEDTMGAENAASNSDSITWQITDTDTNKVNGDIDWSFKKGDLVKIRVTNDANTMHPMQHPFHIHGQRFIILSENGQKNESPVWKDTVLVPAGQSVEILVDMSNPGKWMDHCHITEHLHSGMMFGFSVK</sequence>
<keyword evidence="3" id="KW-0186">Copper</keyword>
<keyword evidence="4" id="KW-0732">Signal</keyword>
<dbReference type="AlphaFoldDB" id="K1XX70"/>
<proteinExistence type="predicted"/>
<reference evidence="8" key="1">
    <citation type="journal article" date="2012" name="Science">
        <title>Fermentation, hydrogen, and sulfur metabolism in multiple uncultivated bacterial phyla.</title>
        <authorList>
            <person name="Wrighton K.C."/>
            <person name="Thomas B.C."/>
            <person name="Sharon I."/>
            <person name="Miller C.S."/>
            <person name="Castelle C.J."/>
            <person name="VerBerkmoes N.C."/>
            <person name="Wilkins M.J."/>
            <person name="Hettich R.L."/>
            <person name="Lipton M.S."/>
            <person name="Williams K.H."/>
            <person name="Long P.E."/>
            <person name="Banfield J.F."/>
        </authorList>
    </citation>
    <scope>NUCLEOTIDE SEQUENCE [LARGE SCALE GENOMIC DNA]</scope>
</reference>
<keyword evidence="2" id="KW-0560">Oxidoreductase</keyword>
<name>K1XX70_9BACT</name>
<feature type="domain" description="Plastocyanin-like" evidence="7">
    <location>
        <begin position="298"/>
        <end position="409"/>
    </location>
</feature>
<feature type="chain" id="PRO_5023127472" description="Multicopper oxidase" evidence="4">
    <location>
        <begin position="24"/>
        <end position="766"/>
    </location>
</feature>
<dbReference type="Gene3D" id="2.60.40.420">
    <property type="entry name" value="Cupredoxins - blue copper proteins"/>
    <property type="match status" value="3"/>
</dbReference>
<dbReference type="InterPro" id="IPR011707">
    <property type="entry name" value="Cu-oxidase-like_N"/>
</dbReference>
<dbReference type="InterPro" id="IPR008972">
    <property type="entry name" value="Cupredoxin"/>
</dbReference>
<evidence type="ECO:0000313" key="8">
    <source>
        <dbReference type="EMBL" id="EKD29822.1"/>
    </source>
</evidence>
<dbReference type="InterPro" id="IPR045087">
    <property type="entry name" value="Cu-oxidase_fam"/>
</dbReference>
<dbReference type="EMBL" id="AMFJ01034257">
    <property type="protein sequence ID" value="EKD29822.1"/>
    <property type="molecule type" value="Genomic_DNA"/>
</dbReference>
<dbReference type="PANTHER" id="PTHR11709">
    <property type="entry name" value="MULTI-COPPER OXIDASE"/>
    <property type="match status" value="1"/>
</dbReference>
<evidence type="ECO:0008006" key="9">
    <source>
        <dbReference type="Google" id="ProtNLM"/>
    </source>
</evidence>
<evidence type="ECO:0000259" key="7">
    <source>
        <dbReference type="Pfam" id="PF07732"/>
    </source>
</evidence>
<evidence type="ECO:0000256" key="2">
    <source>
        <dbReference type="ARBA" id="ARBA00023002"/>
    </source>
</evidence>
<dbReference type="CDD" id="cd04207">
    <property type="entry name" value="CuRO_3_LCC_like"/>
    <property type="match status" value="1"/>
</dbReference>
<dbReference type="PROSITE" id="PS00080">
    <property type="entry name" value="MULTICOPPER_OXIDASE2"/>
    <property type="match status" value="1"/>
</dbReference>
<feature type="domain" description="Plastocyanin-like" evidence="5">
    <location>
        <begin position="437"/>
        <end position="537"/>
    </location>
</feature>
<keyword evidence="1" id="KW-0479">Metal-binding</keyword>